<dbReference type="AlphaFoldDB" id="A0A7U5RVL2"/>
<evidence type="ECO:0000313" key="2">
    <source>
        <dbReference type="EMBL" id="ASL14964.1"/>
    </source>
</evidence>
<organism evidence="2 3">
    <name type="scientific">Mycobacterium intracellulare subsp. chimaera</name>
    <dbReference type="NCBI Taxonomy" id="222805"/>
    <lineage>
        <taxon>Bacteria</taxon>
        <taxon>Bacillati</taxon>
        <taxon>Actinomycetota</taxon>
        <taxon>Actinomycetes</taxon>
        <taxon>Mycobacteriales</taxon>
        <taxon>Mycobacteriaceae</taxon>
        <taxon>Mycobacterium</taxon>
        <taxon>Mycobacterium avium complex (MAC)</taxon>
    </lineage>
</organism>
<proteinExistence type="predicted"/>
<reference evidence="2 3" key="1">
    <citation type="journal article" date="2017" name="Lancet Infect. Dis.">
        <title>Global outbreak of severe Mycobacterium chimaera disease after cardiac surgery: a molecular epidemiological study.</title>
        <authorList>
            <person name="van Ingen J."/>
            <person name="Kohl T."/>
            <person name="Kranzer K."/>
            <person name="Hasse B."/>
            <person name="Keller P."/>
            <person name="Szafranska A."/>
            <person name="Hillemann D."/>
            <person name="Chand M."/>
            <person name="Schreiber P."/>
            <person name="Sommerstein R."/>
            <person name="Berger C."/>
            <person name="Genoni M."/>
            <person name="Ruegg C."/>
            <person name="Troillet N."/>
            <person name="Widmer A.F."/>
            <person name="Becker S.L."/>
            <person name="Herrmann M."/>
            <person name="Eckmanns T."/>
            <person name="Haller S."/>
            <person name="Hoeller C."/>
            <person name="Debast S.B."/>
            <person name="Wolfhagen M.J."/>
            <person name="Hopman J."/>
            <person name="Kluytmans J."/>
            <person name="Langelaar M."/>
            <person name="Notermans D.W."/>
            <person name="ten Oever J."/>
            <person name="van den Barselaar P."/>
            <person name="Vonk A.B.A."/>
            <person name="Vos M.C."/>
            <person name="Ahmed N."/>
            <person name="Brown T."/>
            <person name="Crook D."/>
            <person name="Lamagni T."/>
            <person name="Phin N."/>
            <person name="Smith E.G."/>
            <person name="Zambon M."/>
            <person name="Serr A."/>
            <person name="Goetting T."/>
            <person name="Ebner W."/>
            <person name="Thuermer A."/>
            <person name="Utpatel C."/>
            <person name="Sproer C."/>
            <person name="Bunk B."/>
            <person name="Nubel U."/>
            <person name="Bloemberg G."/>
            <person name="Bottger E."/>
            <person name="Niemann S."/>
            <person name="Wagner D."/>
            <person name="Sax H."/>
        </authorList>
    </citation>
    <scope>NUCLEOTIDE SEQUENCE [LARGE SCALE GENOMIC DNA]</scope>
    <source>
        <strain evidence="2 3">ZUERICH-2</strain>
    </source>
</reference>
<accession>A0A7U5RVL2</accession>
<dbReference type="EMBL" id="CP015267">
    <property type="protein sequence ID" value="ASL14964.1"/>
    <property type="molecule type" value="Genomic_DNA"/>
</dbReference>
<dbReference type="SUPFAM" id="SSF47413">
    <property type="entry name" value="lambda repressor-like DNA-binding domains"/>
    <property type="match status" value="1"/>
</dbReference>
<feature type="domain" description="HTH cro/C1-type" evidence="1">
    <location>
        <begin position="24"/>
        <end position="78"/>
    </location>
</feature>
<dbReference type="Gene3D" id="1.10.260.40">
    <property type="entry name" value="lambda repressor-like DNA-binding domains"/>
    <property type="match status" value="1"/>
</dbReference>
<dbReference type="Pfam" id="PF01381">
    <property type="entry name" value="HTH_3"/>
    <property type="match status" value="1"/>
</dbReference>
<sequence>MPALRGYAYSIGCYSFKMGPRDVLRHVMAATGMSQSQLARISGVRQPSISQFLSGTIDFSDDQIDRLLSCMGYRLEVSRQAVNANLTRSERRSWSMHRQLATHLNATSLTAWQPTIFANIARLRAGVRGQPHLANLDHWQHLVSTKDVPALRRILTGVDRHSIEMREVTPMGGILTDEERRQALRNAV</sequence>
<dbReference type="Proteomes" id="UP000198286">
    <property type="component" value="Chromosome"/>
</dbReference>
<dbReference type="SMART" id="SM00530">
    <property type="entry name" value="HTH_XRE"/>
    <property type="match status" value="1"/>
</dbReference>
<dbReference type="InterPro" id="IPR010982">
    <property type="entry name" value="Lambda_DNA-bd_dom_sf"/>
</dbReference>
<protein>
    <submittedName>
        <fullName evidence="2">Helix-turn-helix domain-containing protein</fullName>
    </submittedName>
</protein>
<name>A0A7U5RVL2_MYCIT</name>
<evidence type="ECO:0000259" key="1">
    <source>
        <dbReference type="PROSITE" id="PS50943"/>
    </source>
</evidence>
<dbReference type="GO" id="GO:0003677">
    <property type="term" value="F:DNA binding"/>
    <property type="evidence" value="ECO:0007669"/>
    <property type="project" value="InterPro"/>
</dbReference>
<gene>
    <name evidence="2" type="ORF">MYCOZU2_02558</name>
</gene>
<dbReference type="CDD" id="cd00093">
    <property type="entry name" value="HTH_XRE"/>
    <property type="match status" value="1"/>
</dbReference>
<dbReference type="PROSITE" id="PS50943">
    <property type="entry name" value="HTH_CROC1"/>
    <property type="match status" value="1"/>
</dbReference>
<dbReference type="InterPro" id="IPR001387">
    <property type="entry name" value="Cro/C1-type_HTH"/>
</dbReference>
<evidence type="ECO:0000313" key="3">
    <source>
        <dbReference type="Proteomes" id="UP000198286"/>
    </source>
</evidence>